<accession>A0A7L6N3G8</accession>
<protein>
    <submittedName>
        <fullName evidence="2">Uncharacterized protein</fullName>
    </submittedName>
</protein>
<dbReference type="AlphaFoldDB" id="A0A7L6N3G8"/>
<dbReference type="EMBL" id="CP051151">
    <property type="protein sequence ID" value="QLY40723.1"/>
    <property type="molecule type" value="Genomic_DNA"/>
</dbReference>
<evidence type="ECO:0000256" key="1">
    <source>
        <dbReference type="SAM" id="Phobius"/>
    </source>
</evidence>
<name>A0A7L6N3G8_9MOLU</name>
<keyword evidence="1" id="KW-0812">Transmembrane</keyword>
<keyword evidence="1" id="KW-1133">Transmembrane helix</keyword>
<sequence>MFTVKKYIIGLLIGTMIFSGIAIVDDMIVKISMAAASSVAFTVVGSFYSAGLITSKAEGGKARMIIFVILLCFFQYVFTQIAKGIIWLFSFPIWIYIAILSFSIAVLILVMLYKDKKVKQKYNAIFKIENRVDDSSEQTLNKSPSVDDNPIVKYMTIRELLKNEKNLDYIKAYHNNPHSPGLEYVKVYKSALNHSKIKGYIKMDNATAFWGDVYYAEDRRWMKFDY</sequence>
<dbReference type="RefSeq" id="WP_312031571.1">
    <property type="nucleotide sequence ID" value="NZ_CP051151.1"/>
</dbReference>
<reference evidence="2 3" key="1">
    <citation type="submission" date="2020-04" db="EMBL/GenBank/DDBJ databases">
        <authorList>
            <person name="Zheng R.K."/>
            <person name="Sun C.M."/>
        </authorList>
    </citation>
    <scope>NUCLEOTIDE SEQUENCE [LARGE SCALE GENOMIC DNA]</scope>
    <source>
        <strain evidence="3">zrk29</strain>
    </source>
</reference>
<keyword evidence="3" id="KW-1185">Reference proteome</keyword>
<feature type="transmembrane region" description="Helical" evidence="1">
    <location>
        <begin position="65"/>
        <end position="87"/>
    </location>
</feature>
<evidence type="ECO:0000313" key="3">
    <source>
        <dbReference type="Proteomes" id="UP000512167"/>
    </source>
</evidence>
<evidence type="ECO:0000313" key="2">
    <source>
        <dbReference type="EMBL" id="QLY40723.1"/>
    </source>
</evidence>
<gene>
    <name evidence="2" type="ORF">HF295_07615</name>
</gene>
<dbReference type="KEGG" id="tbk:HF295_07615"/>
<keyword evidence="1" id="KW-0472">Membrane</keyword>
<feature type="transmembrane region" description="Helical" evidence="1">
    <location>
        <begin position="93"/>
        <end position="113"/>
    </location>
</feature>
<organism evidence="2 3">
    <name type="scientific">Hujiaoplasma nucleasis</name>
    <dbReference type="NCBI Taxonomy" id="2725268"/>
    <lineage>
        <taxon>Bacteria</taxon>
        <taxon>Bacillati</taxon>
        <taxon>Mycoplasmatota</taxon>
        <taxon>Mollicutes</taxon>
        <taxon>Candidatus Izemoplasmatales</taxon>
        <taxon>Hujiaoplasmataceae</taxon>
        <taxon>Hujiaoplasma</taxon>
    </lineage>
</organism>
<feature type="transmembrane region" description="Helical" evidence="1">
    <location>
        <begin position="7"/>
        <end position="25"/>
    </location>
</feature>
<proteinExistence type="predicted"/>
<dbReference type="Proteomes" id="UP000512167">
    <property type="component" value="Chromosome"/>
</dbReference>
<feature type="transmembrane region" description="Helical" evidence="1">
    <location>
        <begin position="31"/>
        <end position="53"/>
    </location>
</feature>